<sequence>MVTDIISSPCYSINMGLSAKEGNISAASGKSPSPKSSTVTLAEGNVKEEQRVCYSSPAW</sequence>
<organism evidence="2">
    <name type="scientific">anaerobic digester metagenome</name>
    <dbReference type="NCBI Taxonomy" id="1263854"/>
    <lineage>
        <taxon>unclassified sequences</taxon>
        <taxon>metagenomes</taxon>
        <taxon>ecological metagenomes</taxon>
    </lineage>
</organism>
<evidence type="ECO:0000313" key="2">
    <source>
        <dbReference type="EMBL" id="VFU12649.1"/>
    </source>
</evidence>
<proteinExistence type="predicted"/>
<feature type="region of interest" description="Disordered" evidence="1">
    <location>
        <begin position="23"/>
        <end position="42"/>
    </location>
</feature>
<reference evidence="2" key="1">
    <citation type="submission" date="2019-03" db="EMBL/GenBank/DDBJ databases">
        <authorList>
            <person name="Hao L."/>
        </authorList>
    </citation>
    <scope>NUCLEOTIDE SEQUENCE</scope>
</reference>
<accession>A0A485LWI0</accession>
<protein>
    <submittedName>
        <fullName evidence="2">Uncharacterized protein</fullName>
    </submittedName>
</protein>
<feature type="compositionally biased region" description="Low complexity" evidence="1">
    <location>
        <begin position="25"/>
        <end position="37"/>
    </location>
</feature>
<evidence type="ECO:0000256" key="1">
    <source>
        <dbReference type="SAM" id="MobiDB-lite"/>
    </source>
</evidence>
<dbReference type="EMBL" id="CAADRM010000049">
    <property type="protein sequence ID" value="VFU12649.1"/>
    <property type="molecule type" value="Genomic_DNA"/>
</dbReference>
<dbReference type="AlphaFoldDB" id="A0A485LWI0"/>
<gene>
    <name evidence="2" type="ORF">SCFA_1420003</name>
</gene>
<name>A0A485LWI0_9ZZZZ</name>